<evidence type="ECO:0000313" key="2">
    <source>
        <dbReference type="EMBL" id="MDZ8160857.1"/>
    </source>
</evidence>
<evidence type="ECO:0000256" key="1">
    <source>
        <dbReference type="SAM" id="MobiDB-lite"/>
    </source>
</evidence>
<dbReference type="EMBL" id="JAWJYN010000001">
    <property type="protein sequence ID" value="MDZ8160857.1"/>
    <property type="molecule type" value="Genomic_DNA"/>
</dbReference>
<dbReference type="Proteomes" id="UP001291912">
    <property type="component" value="Unassembled WGS sequence"/>
</dbReference>
<proteinExistence type="predicted"/>
<dbReference type="Gene3D" id="1.10.10.10">
    <property type="entry name" value="Winged helix-like DNA-binding domain superfamily/Winged helix DNA-binding domain"/>
    <property type="match status" value="1"/>
</dbReference>
<protein>
    <recommendedName>
        <fullName evidence="4">DNA-binding MarR family transcriptional regulator</fullName>
    </recommendedName>
</protein>
<organism evidence="2 3">
    <name type="scientific">Microbacterium aquimaris</name>
    <dbReference type="NCBI Taxonomy" id="459816"/>
    <lineage>
        <taxon>Bacteria</taxon>
        <taxon>Bacillati</taxon>
        <taxon>Actinomycetota</taxon>
        <taxon>Actinomycetes</taxon>
        <taxon>Micrococcales</taxon>
        <taxon>Microbacteriaceae</taxon>
        <taxon>Microbacterium</taxon>
    </lineage>
</organism>
<feature type="compositionally biased region" description="Basic and acidic residues" evidence="1">
    <location>
        <begin position="186"/>
        <end position="197"/>
    </location>
</feature>
<feature type="compositionally biased region" description="Basic and acidic residues" evidence="1">
    <location>
        <begin position="160"/>
        <end position="176"/>
    </location>
</feature>
<feature type="compositionally biased region" description="Basic residues" evidence="1">
    <location>
        <begin position="148"/>
        <end position="159"/>
    </location>
</feature>
<dbReference type="InterPro" id="IPR036388">
    <property type="entry name" value="WH-like_DNA-bd_sf"/>
</dbReference>
<keyword evidence="3" id="KW-1185">Reference proteome</keyword>
<sequence>MTTPETSRPIGFWLRALDAALTHEIDERLAAEGASRRDWTLLHTLDRSVDASNPPRRGPGRGRHLHHLADRGWIEQSSDGGWSLTEAGRDAKHRLGGLVDGVRTRVIDAVGEADYDTTVRSLAAMTSALGGDALDEPGPFGRGRFGRRFHGRRAPHGHHGCRDHADHEGDAGDEHGNRHHGFGPHDPGHDPRRTPAT</sequence>
<evidence type="ECO:0008006" key="4">
    <source>
        <dbReference type="Google" id="ProtNLM"/>
    </source>
</evidence>
<reference evidence="2 3" key="1">
    <citation type="submission" date="2023-10" db="EMBL/GenBank/DDBJ databases">
        <title>Microbacterium xanthum sp. nov., isolated from seaweed.</title>
        <authorList>
            <person name="Lee S.D."/>
        </authorList>
    </citation>
    <scope>NUCLEOTIDE SEQUENCE [LARGE SCALE GENOMIC DNA]</scope>
    <source>
        <strain evidence="2 3">KCTC 19124</strain>
    </source>
</reference>
<evidence type="ECO:0000313" key="3">
    <source>
        <dbReference type="Proteomes" id="UP001291912"/>
    </source>
</evidence>
<comment type="caution">
    <text evidence="2">The sequence shown here is derived from an EMBL/GenBank/DDBJ whole genome shotgun (WGS) entry which is preliminary data.</text>
</comment>
<dbReference type="RefSeq" id="WP_194423535.1">
    <property type="nucleotide sequence ID" value="NZ_BAAAPT010000001.1"/>
</dbReference>
<accession>A0ABU5N4L4</accession>
<dbReference type="InterPro" id="IPR036390">
    <property type="entry name" value="WH_DNA-bd_sf"/>
</dbReference>
<feature type="region of interest" description="Disordered" evidence="1">
    <location>
        <begin position="148"/>
        <end position="197"/>
    </location>
</feature>
<name>A0ABU5N4L4_9MICO</name>
<gene>
    <name evidence="2" type="ORF">R2Q92_03355</name>
</gene>
<dbReference type="SUPFAM" id="SSF46785">
    <property type="entry name" value="Winged helix' DNA-binding domain"/>
    <property type="match status" value="1"/>
</dbReference>